<comment type="caution">
    <text evidence="2">The sequence shown here is derived from an EMBL/GenBank/DDBJ whole genome shotgun (WGS) entry which is preliminary data.</text>
</comment>
<accession>A0ABQ9E6Y4</accession>
<protein>
    <recommendedName>
        <fullName evidence="1">Mucolipin extracytosolic domain-containing protein</fullName>
    </recommendedName>
</protein>
<evidence type="ECO:0000259" key="1">
    <source>
        <dbReference type="Pfam" id="PF21381"/>
    </source>
</evidence>
<dbReference type="Proteomes" id="UP001217089">
    <property type="component" value="Unassembled WGS sequence"/>
</dbReference>
<name>A0ABQ9E6Y4_TEGGR</name>
<gene>
    <name evidence="2" type="ORF">KUTeg_020150</name>
</gene>
<feature type="domain" description="Mucolipin extracytosolic" evidence="1">
    <location>
        <begin position="75"/>
        <end position="207"/>
    </location>
</feature>
<proteinExistence type="predicted"/>
<keyword evidence="3" id="KW-1185">Reference proteome</keyword>
<reference evidence="2 3" key="1">
    <citation type="submission" date="2022-12" db="EMBL/GenBank/DDBJ databases">
        <title>Chromosome-level genome of Tegillarca granosa.</title>
        <authorList>
            <person name="Kim J."/>
        </authorList>
    </citation>
    <scope>NUCLEOTIDE SEQUENCE [LARGE SCALE GENOMIC DNA]</scope>
    <source>
        <strain evidence="2">Teg-2019</strain>
        <tissue evidence="2">Adductor muscle</tissue>
    </source>
</reference>
<dbReference type="PANTHER" id="PTHR12127">
    <property type="entry name" value="MUCOLIPIN"/>
    <property type="match status" value="1"/>
</dbReference>
<dbReference type="InterPro" id="IPR049134">
    <property type="entry name" value="MCLN_ECD"/>
</dbReference>
<dbReference type="InterPro" id="IPR039031">
    <property type="entry name" value="Mucolipin"/>
</dbReference>
<organism evidence="2 3">
    <name type="scientific">Tegillarca granosa</name>
    <name type="common">Malaysian cockle</name>
    <name type="synonym">Anadara granosa</name>
    <dbReference type="NCBI Taxonomy" id="220873"/>
    <lineage>
        <taxon>Eukaryota</taxon>
        <taxon>Metazoa</taxon>
        <taxon>Spiralia</taxon>
        <taxon>Lophotrochozoa</taxon>
        <taxon>Mollusca</taxon>
        <taxon>Bivalvia</taxon>
        <taxon>Autobranchia</taxon>
        <taxon>Pteriomorphia</taxon>
        <taxon>Arcoida</taxon>
        <taxon>Arcoidea</taxon>
        <taxon>Arcidae</taxon>
        <taxon>Tegillarca</taxon>
    </lineage>
</organism>
<dbReference type="PANTHER" id="PTHR12127:SF7">
    <property type="entry name" value="SD02261P"/>
    <property type="match status" value="1"/>
</dbReference>
<evidence type="ECO:0000313" key="2">
    <source>
        <dbReference type="EMBL" id="KAJ8301163.1"/>
    </source>
</evidence>
<sequence>MNISQNEKNKCEEEDLKRRLTFFFSSPCQRWKMKERSIYERIPNKLIVQILKIVLVTIQAVILGVERSILSVHIEQSTTALKSIFLKDFVPPDIQSPVSLDHPDMSIYTTCQLKEMIDHAVDQDVQNIAFGSFYYSYYDNGTLIPMNMQFKFYNCRQFFPQNLTLFLDPTEKTECFFIGDNGETNYTSDGKDNFNNGTTNKTKFNITYELENRNLTQKLDKLFLITKSVVVTKSFVHLNPLQNDFVKNGMPKTKLVDFLEGKAPDETTL</sequence>
<dbReference type="EMBL" id="JARBDR010000918">
    <property type="protein sequence ID" value="KAJ8301163.1"/>
    <property type="molecule type" value="Genomic_DNA"/>
</dbReference>
<dbReference type="Pfam" id="PF21381">
    <property type="entry name" value="MCLN_ECD"/>
    <property type="match status" value="1"/>
</dbReference>
<evidence type="ECO:0000313" key="3">
    <source>
        <dbReference type="Proteomes" id="UP001217089"/>
    </source>
</evidence>